<feature type="compositionally biased region" description="Basic and acidic residues" evidence="1">
    <location>
        <begin position="299"/>
        <end position="311"/>
    </location>
</feature>
<dbReference type="EMBL" id="LNIX01000003">
    <property type="protein sequence ID" value="OXA56958.1"/>
    <property type="molecule type" value="Genomic_DNA"/>
</dbReference>
<feature type="region of interest" description="Disordered" evidence="1">
    <location>
        <begin position="196"/>
        <end position="255"/>
    </location>
</feature>
<sequence length="425" mass="47177">MDKSNTSLEVIEPVVVRKWPAHYGSIRDAFSNFMENDVFSDVSVFCDSFPFRLHRVILAAGSEYFEYVFTEMCISTSDAVVIIFKIRREIFRYIIDYIYKGKVTIKLSDSKEFEDAVAELKIRGNGCIASTWISDVCPSDFLCVSVDNEDEDDFKPTSKPKGLGKPSAGRGGVSACATFNNTVSKVLKERNSMVQFDGVSGNKNGNGSIIKKRRAKSDSAKSTTFTTPQPPPPKRRRGPRPRQMDDNNPESVLGDILDTVCSGSDKFEDVDGLVQGLVSEYQKIVDSKNARKPKSARKPVSEEHEKQKTDFEQSLTNAAQDVIDKLLLIDEAAALYGVSISGIRRRMKVLKTASPEDAKTVSPNFVNPENVKTSALGEDNEICKGTSQREDSDCNVLIDSSRIDEIIQEGGTTNQEEDEENIEEI</sequence>
<dbReference type="SMART" id="SM00225">
    <property type="entry name" value="BTB"/>
    <property type="match status" value="1"/>
</dbReference>
<comment type="caution">
    <text evidence="3">The sequence shown here is derived from an EMBL/GenBank/DDBJ whole genome shotgun (WGS) entry which is preliminary data.</text>
</comment>
<dbReference type="AlphaFoldDB" id="A0A226EI80"/>
<feature type="region of interest" description="Disordered" evidence="1">
    <location>
        <begin position="405"/>
        <end position="425"/>
    </location>
</feature>
<keyword evidence="4" id="KW-1185">Reference proteome</keyword>
<dbReference type="PANTHER" id="PTHR24410:SF23">
    <property type="entry name" value="BTB DOMAIN-CONTAINING PROTEIN-RELATED"/>
    <property type="match status" value="1"/>
</dbReference>
<dbReference type="Gene3D" id="3.30.710.10">
    <property type="entry name" value="Potassium Channel Kv1.1, Chain A"/>
    <property type="match status" value="1"/>
</dbReference>
<feature type="compositionally biased region" description="Acidic residues" evidence="1">
    <location>
        <begin position="415"/>
        <end position="425"/>
    </location>
</feature>
<evidence type="ECO:0000256" key="1">
    <source>
        <dbReference type="SAM" id="MobiDB-lite"/>
    </source>
</evidence>
<name>A0A226EI80_FOLCA</name>
<accession>A0A226EI80</accession>
<gene>
    <name evidence="3" type="ORF">Fcan01_08280</name>
</gene>
<feature type="region of interest" description="Disordered" evidence="1">
    <location>
        <begin position="286"/>
        <end position="312"/>
    </location>
</feature>
<evidence type="ECO:0000313" key="3">
    <source>
        <dbReference type="EMBL" id="OXA56958.1"/>
    </source>
</evidence>
<dbReference type="Pfam" id="PF00651">
    <property type="entry name" value="BTB"/>
    <property type="match status" value="1"/>
</dbReference>
<dbReference type="SUPFAM" id="SSF54695">
    <property type="entry name" value="POZ domain"/>
    <property type="match status" value="1"/>
</dbReference>
<protein>
    <submittedName>
        <fullName evidence="3">Protein jim lovell</fullName>
    </submittedName>
</protein>
<dbReference type="PROSITE" id="PS50097">
    <property type="entry name" value="BTB"/>
    <property type="match status" value="1"/>
</dbReference>
<dbReference type="InterPro" id="IPR011333">
    <property type="entry name" value="SKP1/BTB/POZ_sf"/>
</dbReference>
<feature type="domain" description="BTB" evidence="2">
    <location>
        <begin position="40"/>
        <end position="107"/>
    </location>
</feature>
<dbReference type="OrthoDB" id="6678352at2759"/>
<dbReference type="PANTHER" id="PTHR24410">
    <property type="entry name" value="HL07962P-RELATED"/>
    <property type="match status" value="1"/>
</dbReference>
<evidence type="ECO:0000259" key="2">
    <source>
        <dbReference type="PROSITE" id="PS50097"/>
    </source>
</evidence>
<evidence type="ECO:0000313" key="4">
    <source>
        <dbReference type="Proteomes" id="UP000198287"/>
    </source>
</evidence>
<dbReference type="InterPro" id="IPR000210">
    <property type="entry name" value="BTB/POZ_dom"/>
</dbReference>
<dbReference type="Proteomes" id="UP000198287">
    <property type="component" value="Unassembled WGS sequence"/>
</dbReference>
<organism evidence="3 4">
    <name type="scientific">Folsomia candida</name>
    <name type="common">Springtail</name>
    <dbReference type="NCBI Taxonomy" id="158441"/>
    <lineage>
        <taxon>Eukaryota</taxon>
        <taxon>Metazoa</taxon>
        <taxon>Ecdysozoa</taxon>
        <taxon>Arthropoda</taxon>
        <taxon>Hexapoda</taxon>
        <taxon>Collembola</taxon>
        <taxon>Entomobryomorpha</taxon>
        <taxon>Isotomoidea</taxon>
        <taxon>Isotomidae</taxon>
        <taxon>Proisotominae</taxon>
        <taxon>Folsomia</taxon>
    </lineage>
</organism>
<proteinExistence type="predicted"/>
<feature type="region of interest" description="Disordered" evidence="1">
    <location>
        <begin position="150"/>
        <end position="171"/>
    </location>
</feature>
<dbReference type="InterPro" id="IPR051481">
    <property type="entry name" value="BTB-POZ/Galectin-3-binding"/>
</dbReference>
<reference evidence="3 4" key="1">
    <citation type="submission" date="2015-12" db="EMBL/GenBank/DDBJ databases">
        <title>The genome of Folsomia candida.</title>
        <authorList>
            <person name="Faddeeva A."/>
            <person name="Derks M.F."/>
            <person name="Anvar Y."/>
            <person name="Smit S."/>
            <person name="Van Straalen N."/>
            <person name="Roelofs D."/>
        </authorList>
    </citation>
    <scope>NUCLEOTIDE SEQUENCE [LARGE SCALE GENOMIC DNA]</scope>
    <source>
        <strain evidence="3 4">VU population</strain>
        <tissue evidence="3">Whole body</tissue>
    </source>
</reference>